<protein>
    <submittedName>
        <fullName evidence="5">Peptidase M15</fullName>
    </submittedName>
</protein>
<keyword evidence="3" id="KW-0732">Signal</keyword>
<feature type="region of interest" description="Disordered" evidence="2">
    <location>
        <begin position="173"/>
        <end position="207"/>
    </location>
</feature>
<dbReference type="PANTHER" id="PTHR34385:SF1">
    <property type="entry name" value="PEPTIDOGLYCAN L-ALANYL-D-GLUTAMATE ENDOPEPTIDASE CWLK"/>
    <property type="match status" value="1"/>
</dbReference>
<evidence type="ECO:0000313" key="5">
    <source>
        <dbReference type="EMBL" id="MYR34389.1"/>
    </source>
</evidence>
<dbReference type="Pfam" id="PF02557">
    <property type="entry name" value="VanY"/>
    <property type="match status" value="1"/>
</dbReference>
<dbReference type="PANTHER" id="PTHR34385">
    <property type="entry name" value="D-ALANYL-D-ALANINE CARBOXYPEPTIDASE"/>
    <property type="match status" value="1"/>
</dbReference>
<keyword evidence="1" id="KW-0175">Coiled coil</keyword>
<evidence type="ECO:0000256" key="2">
    <source>
        <dbReference type="SAM" id="MobiDB-lite"/>
    </source>
</evidence>
<dbReference type="GeneID" id="91389842"/>
<feature type="region of interest" description="Disordered" evidence="2">
    <location>
        <begin position="222"/>
        <end position="280"/>
    </location>
</feature>
<comment type="caution">
    <text evidence="5">The sequence shown here is derived from an EMBL/GenBank/DDBJ whole genome shotgun (WGS) entry which is preliminary data.</text>
</comment>
<feature type="domain" description="D-alanyl-D-alanine carboxypeptidase-like core" evidence="4">
    <location>
        <begin position="290"/>
        <end position="397"/>
    </location>
</feature>
<dbReference type="InterPro" id="IPR009045">
    <property type="entry name" value="Zn_M74/Hedgehog-like"/>
</dbReference>
<evidence type="ECO:0000256" key="1">
    <source>
        <dbReference type="SAM" id="Coils"/>
    </source>
</evidence>
<feature type="chain" id="PRO_5029715436" evidence="3">
    <location>
        <begin position="44"/>
        <end position="397"/>
    </location>
</feature>
<dbReference type="CDD" id="cd14814">
    <property type="entry name" value="Peptidase_M15"/>
    <property type="match status" value="1"/>
</dbReference>
<gene>
    <name evidence="5" type="ORF">GTW20_19600</name>
</gene>
<dbReference type="SUPFAM" id="SSF55166">
    <property type="entry name" value="Hedgehog/DD-peptidase"/>
    <property type="match status" value="1"/>
</dbReference>
<dbReference type="GO" id="GO:0008233">
    <property type="term" value="F:peptidase activity"/>
    <property type="evidence" value="ECO:0007669"/>
    <property type="project" value="InterPro"/>
</dbReference>
<dbReference type="GO" id="GO:0006508">
    <property type="term" value="P:proteolysis"/>
    <property type="evidence" value="ECO:0007669"/>
    <property type="project" value="InterPro"/>
</dbReference>
<feature type="compositionally biased region" description="Basic and acidic residues" evidence="2">
    <location>
        <begin position="178"/>
        <end position="196"/>
    </location>
</feature>
<dbReference type="AlphaFoldDB" id="A0A7K2IWQ3"/>
<reference evidence="5 6" key="1">
    <citation type="journal article" date="2019" name="Nat. Commun.">
        <title>The antimicrobial potential of Streptomyces from insect microbiomes.</title>
        <authorList>
            <person name="Chevrette M.G."/>
            <person name="Carlson C.M."/>
            <person name="Ortega H.E."/>
            <person name="Thomas C."/>
            <person name="Ananiev G.E."/>
            <person name="Barns K.J."/>
            <person name="Book A.J."/>
            <person name="Cagnazzo J."/>
            <person name="Carlos C."/>
            <person name="Flanigan W."/>
            <person name="Grubbs K.J."/>
            <person name="Horn H.A."/>
            <person name="Hoffmann F.M."/>
            <person name="Klassen J.L."/>
            <person name="Knack J.J."/>
            <person name="Lewin G.R."/>
            <person name="McDonald B.R."/>
            <person name="Muller L."/>
            <person name="Melo W.G.P."/>
            <person name="Pinto-Tomas A.A."/>
            <person name="Schmitz A."/>
            <person name="Wendt-Pienkowski E."/>
            <person name="Wildman S."/>
            <person name="Zhao M."/>
            <person name="Zhang F."/>
            <person name="Bugni T.S."/>
            <person name="Andes D.R."/>
            <person name="Pupo M.T."/>
            <person name="Currie C.R."/>
        </authorList>
    </citation>
    <scope>NUCLEOTIDE SEQUENCE [LARGE SCALE GENOMIC DNA]</scope>
    <source>
        <strain evidence="5 6">SID5840</strain>
    </source>
</reference>
<evidence type="ECO:0000256" key="3">
    <source>
        <dbReference type="SAM" id="SignalP"/>
    </source>
</evidence>
<proteinExistence type="predicted"/>
<dbReference type="InterPro" id="IPR003709">
    <property type="entry name" value="VanY-like_core_dom"/>
</dbReference>
<feature type="coiled-coil region" evidence="1">
    <location>
        <begin position="51"/>
        <end position="96"/>
    </location>
</feature>
<dbReference type="RefSeq" id="WP_042281028.1">
    <property type="nucleotide sequence ID" value="NZ_BAZE01000001.1"/>
</dbReference>
<accession>A0A7K2IWQ3</accession>
<evidence type="ECO:0000313" key="6">
    <source>
        <dbReference type="Proteomes" id="UP000467124"/>
    </source>
</evidence>
<evidence type="ECO:0000259" key="4">
    <source>
        <dbReference type="Pfam" id="PF02557"/>
    </source>
</evidence>
<dbReference type="Proteomes" id="UP000467124">
    <property type="component" value="Unassembled WGS sequence"/>
</dbReference>
<feature type="signal peptide" evidence="3">
    <location>
        <begin position="1"/>
        <end position="43"/>
    </location>
</feature>
<name>A0A7K2IWQ3_9ACTN</name>
<dbReference type="EMBL" id="WWHY01000001">
    <property type="protein sequence ID" value="MYR34389.1"/>
    <property type="molecule type" value="Genomic_DNA"/>
</dbReference>
<sequence length="397" mass="42799">MCNETNARSVHRPRPPRLAPVTSLLPLSAALLLTLAVPSPAAARTSDESGLHTLRVELASARAEVADLREHAGEMITRYEREAELLEEATEAREAAVSRADTATRLHRERRLEAARQAAGAYKGEDLSPARAWTGPEGPVGLLERGAYLALLGEHRSAALDRAEASRVATATLAGSAEKAEEERSEATEAAARAREEAEEAIAEQEEKARELLKRQTALEEAITDAGRPSSADGSHARAAGDGSSEENDAPASDATSSAGGVCEGRDPGDFGNGRVPDSALCPLPQPGEVLRADAAEAFVELDGAYREEFGRPMCVTDSYRPYHEQVRLFQEMLPGMAARPGTSAHGLGVAVDLCGRVDVLDSAEHRWMLDHAPEYGWENPDWARDGFEPWHWEYTP</sequence>
<dbReference type="Gene3D" id="3.30.1380.10">
    <property type="match status" value="1"/>
</dbReference>
<dbReference type="InterPro" id="IPR052179">
    <property type="entry name" value="DD-CPase-like"/>
</dbReference>
<organism evidence="5 6">
    <name type="scientific">Nocardiopsis alba</name>
    <dbReference type="NCBI Taxonomy" id="53437"/>
    <lineage>
        <taxon>Bacteria</taxon>
        <taxon>Bacillati</taxon>
        <taxon>Actinomycetota</taxon>
        <taxon>Actinomycetes</taxon>
        <taxon>Streptosporangiales</taxon>
        <taxon>Nocardiopsidaceae</taxon>
        <taxon>Nocardiopsis</taxon>
    </lineage>
</organism>